<protein>
    <recommendedName>
        <fullName evidence="3">Secreted protein</fullName>
    </recommendedName>
</protein>
<dbReference type="PROSITE" id="PS51318">
    <property type="entry name" value="TAT"/>
    <property type="match status" value="1"/>
</dbReference>
<sequence>MTHARPPETTARPLTRRAVAKGAAWVTPVLMTGAIAPAVSASAQPGLQGWVDVGKSCNLVSTMTLTIDGTGSYPDRGLWVYNAQPSQLSSAYITFYYPTGLAPISWSANSANSNWSIPAVDASATPISGFTAYTTRYSGTWTYHATGADGPYSTADGQPSFSGRVSGAGTYCRNGVDLYARRTVSVGGTPVMLLRGPVTI</sequence>
<evidence type="ECO:0000313" key="2">
    <source>
        <dbReference type="Proteomes" id="UP001596356"/>
    </source>
</evidence>
<organism evidence="1 2">
    <name type="scientific">Branchiibius cervicis</name>
    <dbReference type="NCBI Taxonomy" id="908252"/>
    <lineage>
        <taxon>Bacteria</taxon>
        <taxon>Bacillati</taxon>
        <taxon>Actinomycetota</taxon>
        <taxon>Actinomycetes</taxon>
        <taxon>Micrococcales</taxon>
        <taxon>Dermacoccaceae</taxon>
        <taxon>Branchiibius</taxon>
    </lineage>
</organism>
<reference evidence="2" key="1">
    <citation type="journal article" date="2019" name="Int. J. Syst. Evol. Microbiol.">
        <title>The Global Catalogue of Microorganisms (GCM) 10K type strain sequencing project: providing services to taxonomists for standard genome sequencing and annotation.</title>
        <authorList>
            <consortium name="The Broad Institute Genomics Platform"/>
            <consortium name="The Broad Institute Genome Sequencing Center for Infectious Disease"/>
            <person name="Wu L."/>
            <person name="Ma J."/>
        </authorList>
    </citation>
    <scope>NUCLEOTIDE SEQUENCE [LARGE SCALE GENOMIC DNA]</scope>
    <source>
        <strain evidence="2">NBRC 106593</strain>
    </source>
</reference>
<gene>
    <name evidence="1" type="ORF">ACFQBT_00615</name>
</gene>
<accession>A0ABW2AN06</accession>
<evidence type="ECO:0000313" key="1">
    <source>
        <dbReference type="EMBL" id="MFC6712435.1"/>
    </source>
</evidence>
<dbReference type="RefSeq" id="WP_377819901.1">
    <property type="nucleotide sequence ID" value="NZ_JBHSWJ010000002.1"/>
</dbReference>
<keyword evidence="2" id="KW-1185">Reference proteome</keyword>
<dbReference type="EMBL" id="JBHSWJ010000002">
    <property type="protein sequence ID" value="MFC6712435.1"/>
    <property type="molecule type" value="Genomic_DNA"/>
</dbReference>
<name>A0ABW2AN06_9MICO</name>
<comment type="caution">
    <text evidence="1">The sequence shown here is derived from an EMBL/GenBank/DDBJ whole genome shotgun (WGS) entry which is preliminary data.</text>
</comment>
<proteinExistence type="predicted"/>
<dbReference type="InterPro" id="IPR006311">
    <property type="entry name" value="TAT_signal"/>
</dbReference>
<evidence type="ECO:0008006" key="3">
    <source>
        <dbReference type="Google" id="ProtNLM"/>
    </source>
</evidence>
<dbReference type="Proteomes" id="UP001596356">
    <property type="component" value="Unassembled WGS sequence"/>
</dbReference>